<dbReference type="SUPFAM" id="SSF54631">
    <property type="entry name" value="CBS-domain pair"/>
    <property type="match status" value="1"/>
</dbReference>
<dbReference type="SUPFAM" id="SSF56176">
    <property type="entry name" value="FAD-binding/transporter-associated domain-like"/>
    <property type="match status" value="1"/>
</dbReference>
<evidence type="ECO:0000256" key="7">
    <source>
        <dbReference type="ARBA" id="ARBA00023122"/>
    </source>
</evidence>
<evidence type="ECO:0000256" key="1">
    <source>
        <dbReference type="ARBA" id="ARBA00004651"/>
    </source>
</evidence>
<dbReference type="CDD" id="cd04590">
    <property type="entry name" value="CBS_pair_CorC_HlyC_assoc"/>
    <property type="match status" value="1"/>
</dbReference>
<keyword evidence="3" id="KW-1003">Cell membrane</keyword>
<dbReference type="SMART" id="SM00116">
    <property type="entry name" value="CBS"/>
    <property type="match status" value="2"/>
</dbReference>
<keyword evidence="6 9" id="KW-1133">Transmembrane helix</keyword>
<dbReference type="GO" id="GO:0050660">
    <property type="term" value="F:flavin adenine dinucleotide binding"/>
    <property type="evidence" value="ECO:0007669"/>
    <property type="project" value="InterPro"/>
</dbReference>
<name>A0A3B0UW81_9ZZZZ</name>
<gene>
    <name evidence="12" type="ORF">MNBD_BACTEROID07-1945</name>
</gene>
<dbReference type="PROSITE" id="PS51371">
    <property type="entry name" value="CBS"/>
    <property type="match status" value="2"/>
</dbReference>
<evidence type="ECO:0000256" key="9">
    <source>
        <dbReference type="SAM" id="Phobius"/>
    </source>
</evidence>
<dbReference type="InterPro" id="IPR016169">
    <property type="entry name" value="FAD-bd_PCMH_sub2"/>
</dbReference>
<dbReference type="EMBL" id="UOET01000388">
    <property type="protein sequence ID" value="VAW29617.1"/>
    <property type="molecule type" value="Genomic_DNA"/>
</dbReference>
<feature type="transmembrane region" description="Helical" evidence="9">
    <location>
        <begin position="148"/>
        <end position="166"/>
    </location>
</feature>
<keyword evidence="8 9" id="KW-0472">Membrane</keyword>
<feature type="domain" description="CNNM transmembrane" evidence="11">
    <location>
        <begin position="24"/>
        <end position="213"/>
    </location>
</feature>
<dbReference type="InterPro" id="IPR046342">
    <property type="entry name" value="CBS_dom_sf"/>
</dbReference>
<evidence type="ECO:0000256" key="3">
    <source>
        <dbReference type="ARBA" id="ARBA00022475"/>
    </source>
</evidence>
<keyword evidence="4 9" id="KW-0812">Transmembrane</keyword>
<dbReference type="InterPro" id="IPR036318">
    <property type="entry name" value="FAD-bd_PCMH-like_sf"/>
</dbReference>
<evidence type="ECO:0000313" key="12">
    <source>
        <dbReference type="EMBL" id="VAW29617.1"/>
    </source>
</evidence>
<feature type="transmembrane region" description="Helical" evidence="9">
    <location>
        <begin position="118"/>
        <end position="136"/>
    </location>
</feature>
<accession>A0A3B0UW81</accession>
<dbReference type="InterPro" id="IPR005170">
    <property type="entry name" value="Transptr-assoc_dom"/>
</dbReference>
<sequence>MEEIAIDPDPHLLSVMLSNFYKGFPPEAAITLIILIIMLIISGLVSGSETAFFSFQPADFNKLKKSHGKRGKKIIALRNKPKELLATILISNNFINVGIVVISTYLTTLMFNLKSHPVLTFLVQIVIVTSFLLIFGEILPKIYANKKPVYFALFMADTIAVLMWFFKPLSIILVKSTAVIDRRLVAKRMPVSMSELSDAIDMTVGDSTPEEEKKILKGIATFGEKEASEVMRSRVDVTAIDTEMLFHEVIQVVTESGYSRIPVYKESLDHVEGLLYIKDLLPLIEKQEKLDWKQLIRPAFFVPENKKINDLLQEFRNKKIHMAIVVDEYGGTSGIITLEDILEEIVGEISDEFDVEDDAYHYKKLNNNTYLFDAKTLLNDLCKILEIDDDTFDNDRGESDSLGGLILELEGKIPKKGEKIKYRQFTFEIIDADIRKINKIKVMLSEEGKNE</sequence>
<dbReference type="NCBIfam" id="TIGR03520">
    <property type="entry name" value="GldE"/>
    <property type="match status" value="1"/>
</dbReference>
<dbReference type="FunFam" id="3.10.580.10:FF:000002">
    <property type="entry name" value="Magnesium/cobalt efflux protein CorC"/>
    <property type="match status" value="1"/>
</dbReference>
<evidence type="ECO:0000256" key="8">
    <source>
        <dbReference type="ARBA" id="ARBA00023136"/>
    </source>
</evidence>
<reference evidence="12" key="1">
    <citation type="submission" date="2018-06" db="EMBL/GenBank/DDBJ databases">
        <authorList>
            <person name="Zhirakovskaya E."/>
        </authorList>
    </citation>
    <scope>NUCLEOTIDE SEQUENCE</scope>
</reference>
<dbReference type="Pfam" id="PF01595">
    <property type="entry name" value="CNNM"/>
    <property type="match status" value="1"/>
</dbReference>
<organism evidence="12">
    <name type="scientific">hydrothermal vent metagenome</name>
    <dbReference type="NCBI Taxonomy" id="652676"/>
    <lineage>
        <taxon>unclassified sequences</taxon>
        <taxon>metagenomes</taxon>
        <taxon>ecological metagenomes</taxon>
    </lineage>
</organism>
<dbReference type="InterPro" id="IPR019862">
    <property type="entry name" value="Motility-assoc_prot_GldE"/>
</dbReference>
<proteinExistence type="inferred from homology"/>
<evidence type="ECO:0000256" key="4">
    <source>
        <dbReference type="ARBA" id="ARBA00022692"/>
    </source>
</evidence>
<dbReference type="AlphaFoldDB" id="A0A3B0UW81"/>
<feature type="transmembrane region" description="Helical" evidence="9">
    <location>
        <begin position="84"/>
        <end position="106"/>
    </location>
</feature>
<dbReference type="InterPro" id="IPR000644">
    <property type="entry name" value="CBS_dom"/>
</dbReference>
<dbReference type="Pfam" id="PF03471">
    <property type="entry name" value="CorC_HlyC"/>
    <property type="match status" value="1"/>
</dbReference>
<dbReference type="PANTHER" id="PTHR22777:SF32">
    <property type="entry name" value="UPF0053 INNER MEMBRANE PROTEIN YFJD"/>
    <property type="match status" value="1"/>
</dbReference>
<keyword evidence="7" id="KW-0129">CBS domain</keyword>
<evidence type="ECO:0000256" key="2">
    <source>
        <dbReference type="ARBA" id="ARBA00006337"/>
    </source>
</evidence>
<comment type="subcellular location">
    <subcellularLocation>
        <location evidence="1">Cell membrane</location>
        <topology evidence="1">Multi-pass membrane protein</topology>
    </subcellularLocation>
</comment>
<evidence type="ECO:0000259" key="11">
    <source>
        <dbReference type="PROSITE" id="PS51846"/>
    </source>
</evidence>
<evidence type="ECO:0000256" key="6">
    <source>
        <dbReference type="ARBA" id="ARBA00022989"/>
    </source>
</evidence>
<evidence type="ECO:0000259" key="10">
    <source>
        <dbReference type="PROSITE" id="PS51371"/>
    </source>
</evidence>
<dbReference type="Gene3D" id="3.10.580.10">
    <property type="entry name" value="CBS-domain"/>
    <property type="match status" value="1"/>
</dbReference>
<feature type="transmembrane region" description="Helical" evidence="9">
    <location>
        <begin position="28"/>
        <end position="55"/>
    </location>
</feature>
<feature type="domain" description="CBS" evidence="10">
    <location>
        <begin position="295"/>
        <end position="352"/>
    </location>
</feature>
<protein>
    <submittedName>
        <fullName evidence="12">Hemolysins and related proteins containing CBS domains</fullName>
    </submittedName>
</protein>
<dbReference type="SMART" id="SM01091">
    <property type="entry name" value="CorC_HlyC"/>
    <property type="match status" value="1"/>
</dbReference>
<dbReference type="PANTHER" id="PTHR22777">
    <property type="entry name" value="HEMOLYSIN-RELATED"/>
    <property type="match status" value="1"/>
</dbReference>
<feature type="domain" description="CBS" evidence="10">
    <location>
        <begin position="231"/>
        <end position="290"/>
    </location>
</feature>
<evidence type="ECO:0000256" key="5">
    <source>
        <dbReference type="ARBA" id="ARBA00022737"/>
    </source>
</evidence>
<comment type="similarity">
    <text evidence="2">Belongs to the UPF0053 family.</text>
</comment>
<dbReference type="InterPro" id="IPR002550">
    <property type="entry name" value="CNNM"/>
</dbReference>
<dbReference type="InterPro" id="IPR044751">
    <property type="entry name" value="Ion_transp-like_CBS"/>
</dbReference>
<dbReference type="Pfam" id="PF00571">
    <property type="entry name" value="CBS"/>
    <property type="match status" value="2"/>
</dbReference>
<dbReference type="Gene3D" id="3.30.465.10">
    <property type="match status" value="1"/>
</dbReference>
<dbReference type="PROSITE" id="PS51846">
    <property type="entry name" value="CNNM"/>
    <property type="match status" value="1"/>
</dbReference>
<dbReference type="GO" id="GO:0005886">
    <property type="term" value="C:plasma membrane"/>
    <property type="evidence" value="ECO:0007669"/>
    <property type="project" value="UniProtKB-SubCell"/>
</dbReference>
<keyword evidence="5" id="KW-0677">Repeat</keyword>